<dbReference type="RefSeq" id="WP_107989256.1">
    <property type="nucleotide sequence ID" value="NZ_QAYG01000002.1"/>
</dbReference>
<accession>A0A2T5VCC0</accession>
<dbReference type="OrthoDB" id="9797061at2"/>
<organism evidence="2 3">
    <name type="scientific">Breoghania corrubedonensis</name>
    <dbReference type="NCBI Taxonomy" id="665038"/>
    <lineage>
        <taxon>Bacteria</taxon>
        <taxon>Pseudomonadati</taxon>
        <taxon>Pseudomonadota</taxon>
        <taxon>Alphaproteobacteria</taxon>
        <taxon>Hyphomicrobiales</taxon>
        <taxon>Stappiaceae</taxon>
        <taxon>Breoghania</taxon>
    </lineage>
</organism>
<dbReference type="PANTHER" id="PTHR35894:SF5">
    <property type="entry name" value="MU-LIKE PROPHAGE FLUMU DNA TRANSPOSITION PROTEIN B"/>
    <property type="match status" value="1"/>
</dbReference>
<dbReference type="InterPro" id="IPR000629">
    <property type="entry name" value="RNA-helicase_DEAD-box_CS"/>
</dbReference>
<sequence length="263" mass="28783">MTAPFKNVKTATGTAAGGSIAPLKNVAALMTLIETLRNRAIGLPGIGVFSGHSGYGKSVAAQYAMNRTGAIYVEVRDYWRQKRLCEALLNELGEVRPRGTVARMMDDIIYRMSDAPDRPLIIDEADKLVDGRMIELVRDIHETTQAPVILIGEELLPKKLEAHERVHNRVLDFQLANPCDADDTAALARLLVPDLTLSADLLDDVRTRTAGKARRIATTLHEIGQYARNHGLTEIDRASYGGRIFTGETPIRARAGKTSGGRN</sequence>
<evidence type="ECO:0000313" key="2">
    <source>
        <dbReference type="EMBL" id="PTW61392.1"/>
    </source>
</evidence>
<name>A0A2T5VCC0_9HYPH</name>
<dbReference type="InterPro" id="IPR027417">
    <property type="entry name" value="P-loop_NTPase"/>
</dbReference>
<dbReference type="PANTHER" id="PTHR35894">
    <property type="entry name" value="GENERAL SECRETION PATHWAY PROTEIN A-RELATED"/>
    <property type="match status" value="1"/>
</dbReference>
<dbReference type="EMBL" id="QAYG01000002">
    <property type="protein sequence ID" value="PTW61392.1"/>
    <property type="molecule type" value="Genomic_DNA"/>
</dbReference>
<evidence type="ECO:0000259" key="1">
    <source>
        <dbReference type="Pfam" id="PF13401"/>
    </source>
</evidence>
<dbReference type="Pfam" id="PF13401">
    <property type="entry name" value="AAA_22"/>
    <property type="match status" value="1"/>
</dbReference>
<protein>
    <submittedName>
        <fullName evidence="2">AAA domain-containing protein</fullName>
    </submittedName>
</protein>
<dbReference type="GO" id="GO:0120545">
    <property type="term" value="F:nucleic acid conformation isomerase activity"/>
    <property type="evidence" value="ECO:0007669"/>
    <property type="project" value="UniProtKB-ARBA"/>
</dbReference>
<evidence type="ECO:0000313" key="3">
    <source>
        <dbReference type="Proteomes" id="UP000244081"/>
    </source>
</evidence>
<dbReference type="Gene3D" id="3.40.50.300">
    <property type="entry name" value="P-loop containing nucleotide triphosphate hydrolases"/>
    <property type="match status" value="1"/>
</dbReference>
<feature type="domain" description="ORC1/DEAH AAA+ ATPase" evidence="1">
    <location>
        <begin position="44"/>
        <end position="159"/>
    </location>
</feature>
<comment type="caution">
    <text evidence="2">The sequence shown here is derived from an EMBL/GenBank/DDBJ whole genome shotgun (WGS) entry which is preliminary data.</text>
</comment>
<reference evidence="2 3" key="1">
    <citation type="submission" date="2018-04" db="EMBL/GenBank/DDBJ databases">
        <title>Genomic Encyclopedia of Archaeal and Bacterial Type Strains, Phase II (KMG-II): from individual species to whole genera.</title>
        <authorList>
            <person name="Goeker M."/>
        </authorList>
    </citation>
    <scope>NUCLEOTIDE SEQUENCE [LARGE SCALE GENOMIC DNA]</scope>
    <source>
        <strain evidence="2 3">DSM 23382</strain>
    </source>
</reference>
<dbReference type="SUPFAM" id="SSF52540">
    <property type="entry name" value="P-loop containing nucleoside triphosphate hydrolases"/>
    <property type="match status" value="1"/>
</dbReference>
<dbReference type="InterPro" id="IPR049945">
    <property type="entry name" value="AAA_22"/>
</dbReference>
<keyword evidence="3" id="KW-1185">Reference proteome</keyword>
<proteinExistence type="predicted"/>
<dbReference type="InterPro" id="IPR052026">
    <property type="entry name" value="ExeA_AAA_ATPase_DNA-bind"/>
</dbReference>
<dbReference type="Proteomes" id="UP000244081">
    <property type="component" value="Unassembled WGS sequence"/>
</dbReference>
<dbReference type="AlphaFoldDB" id="A0A2T5VCC0"/>
<dbReference type="PROSITE" id="PS00039">
    <property type="entry name" value="DEAD_ATP_HELICASE"/>
    <property type="match status" value="1"/>
</dbReference>
<dbReference type="GO" id="GO:0016887">
    <property type="term" value="F:ATP hydrolysis activity"/>
    <property type="evidence" value="ECO:0007669"/>
    <property type="project" value="InterPro"/>
</dbReference>
<gene>
    <name evidence="2" type="ORF">C8N35_102101</name>
</gene>